<keyword evidence="4" id="KW-0614">Plasmid</keyword>
<dbReference type="KEGG" id="fax:FUAX_38470"/>
<dbReference type="Pfam" id="PF13185">
    <property type="entry name" value="GAF_2"/>
    <property type="match status" value="1"/>
</dbReference>
<feature type="transmembrane region" description="Helical" evidence="2">
    <location>
        <begin position="307"/>
        <end position="328"/>
    </location>
</feature>
<keyword evidence="5" id="KW-1185">Reference proteome</keyword>
<dbReference type="Gene3D" id="3.30.450.40">
    <property type="match status" value="1"/>
</dbReference>
<evidence type="ECO:0000259" key="3">
    <source>
        <dbReference type="SMART" id="SM00065"/>
    </source>
</evidence>
<evidence type="ECO:0000313" key="4">
    <source>
        <dbReference type="EMBL" id="BDD11415.1"/>
    </source>
</evidence>
<feature type="transmembrane region" description="Helical" evidence="2">
    <location>
        <begin position="21"/>
        <end position="41"/>
    </location>
</feature>
<organism evidence="4 5">
    <name type="scientific">Fulvitalea axinellae</name>
    <dbReference type="NCBI Taxonomy" id="1182444"/>
    <lineage>
        <taxon>Bacteria</taxon>
        <taxon>Pseudomonadati</taxon>
        <taxon>Bacteroidota</taxon>
        <taxon>Cytophagia</taxon>
        <taxon>Cytophagales</taxon>
        <taxon>Persicobacteraceae</taxon>
        <taxon>Fulvitalea</taxon>
    </lineage>
</organism>
<dbReference type="Proteomes" id="UP001348817">
    <property type="component" value="Plasmid pFA1"/>
</dbReference>
<accession>A0AAU9DFU7</accession>
<dbReference type="EMBL" id="AP025315">
    <property type="protein sequence ID" value="BDD11415.1"/>
    <property type="molecule type" value="Genomic_DNA"/>
</dbReference>
<keyword evidence="2" id="KW-0472">Membrane</keyword>
<sequence>MNKKGLEGPKLYSFKAVATSWISTGILAVVIIGNAFGYWYITDNIKSHIINQTLPSQGNYLTTSLEKEFGTFEHSLSSFVSNPYLERILTNRKDSLRLENIQIFIKESEQGVNLISNRKLEKEESSVLASIQLLLNDTVYSSSGPKKVDTEILSSSNLFLSKNKVRHSIIMDDNTLRILERLDLNTGEKAVVIFDIKGYDFDKNIATAAHEGDWIYLINEEGLLSYMFAKDHRGIWDIDEYRYLISKPFTEMPGCGEYHSKQKKGLNYSGVYSIQGDDRYIFSKVMENGWVMVITSSVNESISEAKASVGIAAGIQLLIGLIIIVITVSRTRTMTGNVAALYKLADYMVQGDPNKLKELNLGSSVKEFHEIKLSFEKIADSFLSMCQFSNDIGNGNYKTEYYFHKNNALGNSLLKMKESLLQYQTQDKNRRWITEGIADFSHKLRKYSDNIDKLSDNVLRDLVKYMDANQGALYTVSEIEDEPKLIMRSCYAFGRKKFRKSTIAFGEGLAGQACLEKDIIRMTEVPDDYVNITSGLGQALPKAILIVPLMMDGQVYGIIELAGFKVFEEHHIEFIKKLSEAIAGTLSYLEVNEKTKKLLKETEEQAKQMASQEEEMRQNMEELLATQEQMNRMQKENEQDLFTQEEK</sequence>
<dbReference type="SUPFAM" id="SSF55781">
    <property type="entry name" value="GAF domain-like"/>
    <property type="match status" value="1"/>
</dbReference>
<evidence type="ECO:0000313" key="5">
    <source>
        <dbReference type="Proteomes" id="UP001348817"/>
    </source>
</evidence>
<reference evidence="4 5" key="1">
    <citation type="submission" date="2021-12" db="EMBL/GenBank/DDBJ databases">
        <title>Genome sequencing of bacteria with rrn-lacking chromosome and rrn-plasmid.</title>
        <authorList>
            <person name="Anda M."/>
            <person name="Iwasaki W."/>
        </authorList>
    </citation>
    <scope>NUCLEOTIDE SEQUENCE [LARGE SCALE GENOMIC DNA]</scope>
    <source>
        <strain evidence="4 5">DSM 100852</strain>
        <plasmid evidence="4 5">pFA1</plasmid>
    </source>
</reference>
<geneLocation type="plasmid" evidence="4 5">
    <name>pFA1</name>
</geneLocation>
<evidence type="ECO:0000256" key="1">
    <source>
        <dbReference type="SAM" id="MobiDB-lite"/>
    </source>
</evidence>
<protein>
    <recommendedName>
        <fullName evidence="3">GAF domain-containing protein</fullName>
    </recommendedName>
</protein>
<keyword evidence="2" id="KW-1133">Transmembrane helix</keyword>
<feature type="compositionally biased region" description="Basic and acidic residues" evidence="1">
    <location>
        <begin position="633"/>
        <end position="647"/>
    </location>
</feature>
<dbReference type="AlphaFoldDB" id="A0AAU9DFU7"/>
<dbReference type="InterPro" id="IPR029016">
    <property type="entry name" value="GAF-like_dom_sf"/>
</dbReference>
<dbReference type="SMART" id="SM00065">
    <property type="entry name" value="GAF"/>
    <property type="match status" value="1"/>
</dbReference>
<dbReference type="InterPro" id="IPR003018">
    <property type="entry name" value="GAF"/>
</dbReference>
<evidence type="ECO:0000256" key="2">
    <source>
        <dbReference type="SAM" id="Phobius"/>
    </source>
</evidence>
<name>A0AAU9DFU7_9BACT</name>
<feature type="region of interest" description="Disordered" evidence="1">
    <location>
        <begin position="627"/>
        <end position="647"/>
    </location>
</feature>
<feature type="domain" description="GAF" evidence="3">
    <location>
        <begin position="450"/>
        <end position="596"/>
    </location>
</feature>
<gene>
    <name evidence="4" type="ORF">FUAX_38470</name>
</gene>
<proteinExistence type="predicted"/>
<keyword evidence="2" id="KW-0812">Transmembrane</keyword>